<proteinExistence type="predicted"/>
<comment type="caution">
    <text evidence="1">The sequence shown here is derived from an EMBL/GenBank/DDBJ whole genome shotgun (WGS) entry which is preliminary data.</text>
</comment>
<name>A0ABV9NEX1_9PROT</name>
<protein>
    <submittedName>
        <fullName evidence="1">Uncharacterized protein</fullName>
    </submittedName>
</protein>
<evidence type="ECO:0000313" key="2">
    <source>
        <dbReference type="Proteomes" id="UP001596024"/>
    </source>
</evidence>
<gene>
    <name evidence="1" type="ORF">ACFPB0_10980</name>
</gene>
<evidence type="ECO:0000313" key="1">
    <source>
        <dbReference type="EMBL" id="MFC4725816.1"/>
    </source>
</evidence>
<organism evidence="1 2">
    <name type="scientific">Glycocaulis abyssi</name>
    <dbReference type="NCBI Taxonomy" id="1433403"/>
    <lineage>
        <taxon>Bacteria</taxon>
        <taxon>Pseudomonadati</taxon>
        <taxon>Pseudomonadota</taxon>
        <taxon>Alphaproteobacteria</taxon>
        <taxon>Maricaulales</taxon>
        <taxon>Maricaulaceae</taxon>
        <taxon>Glycocaulis</taxon>
    </lineage>
</organism>
<dbReference type="RefSeq" id="WP_371392783.1">
    <property type="nucleotide sequence ID" value="NZ_CP163421.1"/>
</dbReference>
<keyword evidence="2" id="KW-1185">Reference proteome</keyword>
<dbReference type="EMBL" id="JBHSGQ010000005">
    <property type="protein sequence ID" value="MFC4725816.1"/>
    <property type="molecule type" value="Genomic_DNA"/>
</dbReference>
<accession>A0ABV9NEX1</accession>
<dbReference type="Proteomes" id="UP001596024">
    <property type="component" value="Unassembled WGS sequence"/>
</dbReference>
<sequence>MPSSKDLGAVDIKYDAKVAHVLDGDLDVVLNVGKEDGVSIGNIFVIFSLGGEILDPDSKESLGRLEIIKGRGRITHAQGKISTLRSSSVARQKRTVGSGLLSGLLTDNVEESIEIPFESPEIGDFAKKIG</sequence>
<reference evidence="2" key="1">
    <citation type="journal article" date="2019" name="Int. J. Syst. Evol. Microbiol.">
        <title>The Global Catalogue of Microorganisms (GCM) 10K type strain sequencing project: providing services to taxonomists for standard genome sequencing and annotation.</title>
        <authorList>
            <consortium name="The Broad Institute Genomics Platform"/>
            <consortium name="The Broad Institute Genome Sequencing Center for Infectious Disease"/>
            <person name="Wu L."/>
            <person name="Ma J."/>
        </authorList>
    </citation>
    <scope>NUCLEOTIDE SEQUENCE [LARGE SCALE GENOMIC DNA]</scope>
    <source>
        <strain evidence="2">CCUG 62981</strain>
    </source>
</reference>